<evidence type="ECO:0000313" key="1">
    <source>
        <dbReference type="EMBL" id="CAG1857007.1"/>
    </source>
</evidence>
<organism evidence="2 3">
    <name type="scientific">Musa acuminata subsp. malaccensis</name>
    <name type="common">Wild banana</name>
    <name type="synonym">Musa malaccensis</name>
    <dbReference type="NCBI Taxonomy" id="214687"/>
    <lineage>
        <taxon>Eukaryota</taxon>
        <taxon>Viridiplantae</taxon>
        <taxon>Streptophyta</taxon>
        <taxon>Embryophyta</taxon>
        <taxon>Tracheophyta</taxon>
        <taxon>Spermatophyta</taxon>
        <taxon>Magnoliopsida</taxon>
        <taxon>Liliopsida</taxon>
        <taxon>Zingiberales</taxon>
        <taxon>Musaceae</taxon>
        <taxon>Musa</taxon>
    </lineage>
</organism>
<protein>
    <submittedName>
        <fullName evidence="1">(wild Malaysian banana) hypothetical protein</fullName>
    </submittedName>
</protein>
<dbReference type="OrthoDB" id="1927968at2759"/>
<gene>
    <name evidence="1" type="ORF">GSMUA_36310.1</name>
</gene>
<dbReference type="Proteomes" id="UP000012960">
    <property type="component" value="Unplaced"/>
</dbReference>
<keyword evidence="3" id="KW-1185">Reference proteome</keyword>
<dbReference type="EMBL" id="HG996473">
    <property type="protein sequence ID" value="CAG1857007.1"/>
    <property type="molecule type" value="Genomic_DNA"/>
</dbReference>
<dbReference type="KEGG" id="mus:103973505"/>
<name>A0A804JWI2_MUSAM</name>
<dbReference type="PANTHER" id="PTHR31798:SF10">
    <property type="entry name" value="OS02G0822000 PROTEIN"/>
    <property type="match status" value="1"/>
</dbReference>
<proteinExistence type="predicted"/>
<dbReference type="Gramene" id="Ma07_t16770.1">
    <property type="protein sequence ID" value="Ma07_p16770.1"/>
    <property type="gene ID" value="Ma07_g16770"/>
</dbReference>
<sequence length="227" mass="24699">MVLQRCSSLLKAGSSRSRFRGEDELLGSVCIGASGLMEMAGASTIQSLFLNLHFLCRMPLHSKMQAIHLNRGFYMLHLLSLRFPFCHRVLHLLVNLLTPSSPEVPVAKLLFTSLDTNCKKSEVYKLQSYQFYPGSPIGCLISPSSGCSGTSSPFPDPKFYSCAGGYFQLFPIGGPPKILIAEGIAARQLTPAHTQNGGSLLDHRISAAASIEESATMPKNNEHLVDQ</sequence>
<reference evidence="1" key="1">
    <citation type="submission" date="2021-03" db="EMBL/GenBank/DDBJ databases">
        <authorList>
            <consortium name="Genoscope - CEA"/>
            <person name="William W."/>
        </authorList>
    </citation>
    <scope>NUCLEOTIDE SEQUENCE</scope>
    <source>
        <strain evidence="1">Doubled-haploid Pahang</strain>
    </source>
</reference>
<dbReference type="InParanoid" id="A0A804JWI2"/>
<evidence type="ECO:0000313" key="3">
    <source>
        <dbReference type="Proteomes" id="UP000012960"/>
    </source>
</evidence>
<dbReference type="EnsemblPlants" id="Ma07_t16770.1">
    <property type="protein sequence ID" value="Ma07_p16770.1"/>
    <property type="gene ID" value="Ma07_g16770"/>
</dbReference>
<dbReference type="PANTHER" id="PTHR31798">
    <property type="entry name" value="HYDROXYPROLINE-RICH GLYCOPROTEIN-LIKE"/>
    <property type="match status" value="1"/>
</dbReference>
<dbReference type="AlphaFoldDB" id="A0A804JWI2"/>
<accession>A0A804JWI2</accession>
<reference evidence="2" key="2">
    <citation type="submission" date="2021-05" db="UniProtKB">
        <authorList>
            <consortium name="EnsemblPlants"/>
        </authorList>
    </citation>
    <scope>IDENTIFICATION</scope>
    <source>
        <strain evidence="2">subsp. malaccensis</strain>
    </source>
</reference>
<dbReference type="InterPro" id="IPR040420">
    <property type="entry name" value="At1g76660-like"/>
</dbReference>
<evidence type="ECO:0000313" key="2">
    <source>
        <dbReference type="EnsemblPlants" id="Ma07_p16770.1"/>
    </source>
</evidence>